<gene>
    <name evidence="2" type="ORF">KTN4_053</name>
</gene>
<proteinExistence type="predicted"/>
<dbReference type="InterPro" id="IPR016130">
    <property type="entry name" value="Tyr_Pase_AS"/>
</dbReference>
<evidence type="ECO:0000313" key="3">
    <source>
        <dbReference type="Proteomes" id="UP000224336"/>
    </source>
</evidence>
<dbReference type="EMBL" id="KU521356">
    <property type="protein sequence ID" value="ANM44811.1"/>
    <property type="molecule type" value="Genomic_DNA"/>
</dbReference>
<dbReference type="PROSITE" id="PS50056">
    <property type="entry name" value="TYR_PHOSPHATASE_2"/>
    <property type="match status" value="1"/>
</dbReference>
<dbReference type="Gene3D" id="3.90.190.10">
    <property type="entry name" value="Protein tyrosine phosphatase superfamily"/>
    <property type="match status" value="1"/>
</dbReference>
<dbReference type="InterPro" id="IPR000387">
    <property type="entry name" value="Tyr_Pase_dom"/>
</dbReference>
<evidence type="ECO:0000259" key="1">
    <source>
        <dbReference type="PROSITE" id="PS50056"/>
    </source>
</evidence>
<sequence>MKPVNTVTYIPLQVAESFHSPKNMICLLEKGRVPLYLAKHLNYLRINVDDIEDYIDSSYDLFDHRHAQRIISFCEALGKDQHLFVHCEAGISRSAAVAKFLCDKMGFIHVPHNPSLFNFDGYNGHIYGVLCNAKAGKLYYDDRADGIFMGKVNQNFADIK</sequence>
<dbReference type="InterPro" id="IPR029021">
    <property type="entry name" value="Prot-tyrosine_phosphatase-like"/>
</dbReference>
<organism evidence="2 3">
    <name type="scientific">Pseudomonas phage KTN4</name>
    <dbReference type="NCBI Taxonomy" id="1862701"/>
    <lineage>
        <taxon>Viruses</taxon>
        <taxon>Duplodnaviria</taxon>
        <taxon>Heunggongvirae</taxon>
        <taxon>Uroviricota</taxon>
        <taxon>Caudoviricetes</taxon>
        <taxon>Chimalliviridae</taxon>
        <taxon>Phikzvirus</taxon>
        <taxon>Phikzvirus phiKZ</taxon>
    </lineage>
</organism>
<name>A0A192Y6Y6_9CAUD</name>
<protein>
    <recommendedName>
        <fullName evidence="1">Tyrosine specific protein phosphatases domain-containing protein</fullName>
    </recommendedName>
</protein>
<dbReference type="PROSITE" id="PS00383">
    <property type="entry name" value="TYR_PHOSPHATASE_1"/>
    <property type="match status" value="1"/>
</dbReference>
<feature type="domain" description="Tyrosine specific protein phosphatases" evidence="1">
    <location>
        <begin position="52"/>
        <end position="97"/>
    </location>
</feature>
<evidence type="ECO:0000313" key="2">
    <source>
        <dbReference type="EMBL" id="ANM44811.1"/>
    </source>
</evidence>
<reference evidence="2 3" key="1">
    <citation type="journal article" date="2016" name="Sci. Rep.">
        <title>A proposed integrated approach for the preclinical evaluation of phage therapy in Pseudomonas infections.</title>
        <authorList>
            <person name="Danis-Wlodarczyk K."/>
            <person name="Vandenheuvel D."/>
            <person name="Jang H.B."/>
            <person name="Briers Y."/>
            <person name="Olszak T."/>
            <person name="Arabski M."/>
            <person name="Wasik S."/>
            <person name="Drabik M."/>
            <person name="Higgins G."/>
            <person name="Tyrrell J."/>
            <person name="Harvey B.J."/>
            <person name="Noben J.P."/>
            <person name="Lavigne R."/>
            <person name="Drulis-Kawa Z."/>
        </authorList>
    </citation>
    <scope>NUCLEOTIDE SEQUENCE [LARGE SCALE GENOMIC DNA]</scope>
</reference>
<dbReference type="Proteomes" id="UP000224336">
    <property type="component" value="Segment"/>
</dbReference>
<dbReference type="SUPFAM" id="SSF52799">
    <property type="entry name" value="(Phosphotyrosine protein) phosphatases II"/>
    <property type="match status" value="1"/>
</dbReference>
<accession>A0A192Y6Y6</accession>